<sequence length="323" mass="37628">MQCKTILEKLQDENRTHEHKYYSRTFDKLFETINKQAFDITELRNKNKDLQKKISELKNIQIDTKEDEVSSVSLLKNIRKESKLLEDSFNKTSKKLTEELLSKNKVLTESNKKLTEKIKTLEGILSENNNKTLNRDDTILYKSKIMEKENVIEQKNEMIEKYKKEIEELKKELTEKVDSDLFVPESSIVIKACDKTLLNTYVKDTPVKKSTVKNKIALDDLFDTTLVPKPNITKPTKIQNQKGTNMTLVKVDQEDTKNKTNPVVFLDKKTESKKPVKKSSKIKENKDNSKKVKTIIENENKSYFQDLSFATSIDNDVTKFNKF</sequence>
<dbReference type="VEuPathDB" id="MicrosporidiaDB:EHP00_851"/>
<dbReference type="AlphaFoldDB" id="A0A1W0E4Q3"/>
<keyword evidence="1" id="KW-0175">Coiled coil</keyword>
<accession>A0A1W0E4Q3</accession>
<comment type="caution">
    <text evidence="2">The sequence shown here is derived from an EMBL/GenBank/DDBJ whole genome shotgun (WGS) entry which is preliminary data.</text>
</comment>
<dbReference type="EMBL" id="MNPJ01000021">
    <property type="protein sequence ID" value="OQS54208.1"/>
    <property type="molecule type" value="Genomic_DNA"/>
</dbReference>
<proteinExistence type="predicted"/>
<name>A0A1W0E4Q3_9MICR</name>
<evidence type="ECO:0000256" key="1">
    <source>
        <dbReference type="SAM" id="Coils"/>
    </source>
</evidence>
<reference evidence="2 3" key="1">
    <citation type="journal article" date="2017" name="Environ. Microbiol.">
        <title>Decay of the glycolytic pathway and adaptation to intranuclear parasitism within Enterocytozoonidae microsporidia.</title>
        <authorList>
            <person name="Wiredu Boakye D."/>
            <person name="Jaroenlak P."/>
            <person name="Prachumwat A."/>
            <person name="Williams T.A."/>
            <person name="Bateman K.S."/>
            <person name="Itsathitphaisarn O."/>
            <person name="Sritunyalucksana K."/>
            <person name="Paszkiewicz K.H."/>
            <person name="Moore K.A."/>
            <person name="Stentiford G.D."/>
            <person name="Williams B.A."/>
        </authorList>
    </citation>
    <scope>NUCLEOTIDE SEQUENCE [LARGE SCALE GENOMIC DNA]</scope>
    <source>
        <strain evidence="2 3">TH1</strain>
    </source>
</reference>
<feature type="coiled-coil region" evidence="1">
    <location>
        <begin position="33"/>
        <end position="67"/>
    </location>
</feature>
<feature type="coiled-coil region" evidence="1">
    <location>
        <begin position="97"/>
        <end position="179"/>
    </location>
</feature>
<gene>
    <name evidence="2" type="ORF">EHP00_851</name>
</gene>
<keyword evidence="3" id="KW-1185">Reference proteome</keyword>
<evidence type="ECO:0000313" key="2">
    <source>
        <dbReference type="EMBL" id="OQS54208.1"/>
    </source>
</evidence>
<organism evidence="2 3">
    <name type="scientific">Ecytonucleospora hepatopenaei</name>
    <dbReference type="NCBI Taxonomy" id="646526"/>
    <lineage>
        <taxon>Eukaryota</taxon>
        <taxon>Fungi</taxon>
        <taxon>Fungi incertae sedis</taxon>
        <taxon>Microsporidia</taxon>
        <taxon>Enterocytozoonidae</taxon>
        <taxon>Ecytonucleospora</taxon>
    </lineage>
</organism>
<evidence type="ECO:0000313" key="3">
    <source>
        <dbReference type="Proteomes" id="UP000192758"/>
    </source>
</evidence>
<protein>
    <submittedName>
        <fullName evidence="2">Uncharacterized protein</fullName>
    </submittedName>
</protein>
<dbReference type="Proteomes" id="UP000192758">
    <property type="component" value="Unassembled WGS sequence"/>
</dbReference>